<evidence type="ECO:0000313" key="1">
    <source>
        <dbReference type="EMBL" id="SDJ39115.1"/>
    </source>
</evidence>
<accession>A0A1G8TDY1</accession>
<dbReference type="EMBL" id="FNEB01000020">
    <property type="protein sequence ID" value="SDJ39115.1"/>
    <property type="molecule type" value="Genomic_DNA"/>
</dbReference>
<dbReference type="Proteomes" id="UP000199340">
    <property type="component" value="Unassembled WGS sequence"/>
</dbReference>
<sequence length="61" mass="6623">MAELKPDAVVVIRAFDDVPEHLFRIDTVEEDHVTGMALTGPFAGHYGEPSLDLIKSGDGKD</sequence>
<protein>
    <submittedName>
        <fullName evidence="1">Uncharacterized protein</fullName>
    </submittedName>
</protein>
<keyword evidence="2" id="KW-1185">Reference proteome</keyword>
<dbReference type="RefSeq" id="WP_090030671.1">
    <property type="nucleotide sequence ID" value="NZ_FNEB01000020.1"/>
</dbReference>
<dbReference type="STRING" id="490829.SAMN05421850_1205"/>
<name>A0A1G8TDY1_9RHOB</name>
<reference evidence="1 2" key="1">
    <citation type="submission" date="2016-10" db="EMBL/GenBank/DDBJ databases">
        <authorList>
            <person name="de Groot N.N."/>
        </authorList>
    </citation>
    <scope>NUCLEOTIDE SEQUENCE [LARGE SCALE GENOMIC DNA]</scope>
    <source>
        <strain evidence="1 2">DSM 28010</strain>
    </source>
</reference>
<gene>
    <name evidence="1" type="ORF">SAMN05421850_1205</name>
</gene>
<proteinExistence type="predicted"/>
<organism evidence="1 2">
    <name type="scientific">Lutimaribacter saemankumensis</name>
    <dbReference type="NCBI Taxonomy" id="490829"/>
    <lineage>
        <taxon>Bacteria</taxon>
        <taxon>Pseudomonadati</taxon>
        <taxon>Pseudomonadota</taxon>
        <taxon>Alphaproteobacteria</taxon>
        <taxon>Rhodobacterales</taxon>
        <taxon>Roseobacteraceae</taxon>
        <taxon>Lutimaribacter</taxon>
    </lineage>
</organism>
<dbReference type="OrthoDB" id="7745493at2"/>
<evidence type="ECO:0000313" key="2">
    <source>
        <dbReference type="Proteomes" id="UP000199340"/>
    </source>
</evidence>
<dbReference type="AlphaFoldDB" id="A0A1G8TDY1"/>